<dbReference type="PANTHER" id="PTHR24221">
    <property type="entry name" value="ATP-BINDING CASSETTE SUB-FAMILY B"/>
    <property type="match status" value="1"/>
</dbReference>
<feature type="domain" description="ABC transporter" evidence="8">
    <location>
        <begin position="367"/>
        <end position="607"/>
    </location>
</feature>
<dbReference type="PANTHER" id="PTHR24221:SF654">
    <property type="entry name" value="ATP-BINDING CASSETTE SUB-FAMILY B MEMBER 6"/>
    <property type="match status" value="1"/>
</dbReference>
<evidence type="ECO:0000313" key="11">
    <source>
        <dbReference type="Proteomes" id="UP000236311"/>
    </source>
</evidence>
<dbReference type="EC" id="3.6.3.-" evidence="10"/>
<dbReference type="AlphaFoldDB" id="A0A2K4ZB58"/>
<dbReference type="InterPro" id="IPR039421">
    <property type="entry name" value="Type_1_exporter"/>
</dbReference>
<dbReference type="Gene3D" id="3.40.50.300">
    <property type="entry name" value="P-loop containing nucleotide triphosphate hydrolases"/>
    <property type="match status" value="1"/>
</dbReference>
<dbReference type="GO" id="GO:0005886">
    <property type="term" value="C:plasma membrane"/>
    <property type="evidence" value="ECO:0007669"/>
    <property type="project" value="UniProtKB-SubCell"/>
</dbReference>
<dbReference type="GO" id="GO:0034040">
    <property type="term" value="F:ATPase-coupled lipid transmembrane transporter activity"/>
    <property type="evidence" value="ECO:0007669"/>
    <property type="project" value="TreeGrafter"/>
</dbReference>
<dbReference type="InterPro" id="IPR003439">
    <property type="entry name" value="ABC_transporter-like_ATP-bd"/>
</dbReference>
<dbReference type="InterPro" id="IPR003593">
    <property type="entry name" value="AAA+_ATPase"/>
</dbReference>
<evidence type="ECO:0000313" key="10">
    <source>
        <dbReference type="EMBL" id="SOY27698.1"/>
    </source>
</evidence>
<evidence type="ECO:0000259" key="9">
    <source>
        <dbReference type="PROSITE" id="PS50929"/>
    </source>
</evidence>
<keyword evidence="6 7" id="KW-0472">Membrane</keyword>
<dbReference type="InterPro" id="IPR027417">
    <property type="entry name" value="P-loop_NTPase"/>
</dbReference>
<gene>
    <name evidence="10" type="primary">msbA_3</name>
    <name evidence="10" type="ORF">AMURIS_00402</name>
</gene>
<dbReference type="GO" id="GO:0005524">
    <property type="term" value="F:ATP binding"/>
    <property type="evidence" value="ECO:0007669"/>
    <property type="project" value="UniProtKB-KW"/>
</dbReference>
<dbReference type="InterPro" id="IPR011527">
    <property type="entry name" value="ABC1_TM_dom"/>
</dbReference>
<dbReference type="GO" id="GO:0016887">
    <property type="term" value="F:ATP hydrolysis activity"/>
    <property type="evidence" value="ECO:0007669"/>
    <property type="project" value="InterPro"/>
</dbReference>
<evidence type="ECO:0000256" key="1">
    <source>
        <dbReference type="ARBA" id="ARBA00004651"/>
    </source>
</evidence>
<keyword evidence="3" id="KW-0547">Nucleotide-binding</keyword>
<keyword evidence="10" id="KW-0378">Hydrolase</keyword>
<dbReference type="RefSeq" id="WP_103237821.1">
    <property type="nucleotide sequence ID" value="NZ_JANJZD010000002.1"/>
</dbReference>
<dbReference type="Gene3D" id="1.20.1560.10">
    <property type="entry name" value="ABC transporter type 1, transmembrane domain"/>
    <property type="match status" value="1"/>
</dbReference>
<dbReference type="InterPro" id="IPR036640">
    <property type="entry name" value="ABC1_TM_sf"/>
</dbReference>
<comment type="subcellular location">
    <subcellularLocation>
        <location evidence="1">Cell membrane</location>
        <topology evidence="1">Multi-pass membrane protein</topology>
    </subcellularLocation>
</comment>
<evidence type="ECO:0000256" key="4">
    <source>
        <dbReference type="ARBA" id="ARBA00022840"/>
    </source>
</evidence>
<evidence type="ECO:0000256" key="7">
    <source>
        <dbReference type="SAM" id="Phobius"/>
    </source>
</evidence>
<evidence type="ECO:0000259" key="8">
    <source>
        <dbReference type="PROSITE" id="PS50893"/>
    </source>
</evidence>
<feature type="transmembrane region" description="Helical" evidence="7">
    <location>
        <begin position="170"/>
        <end position="188"/>
    </location>
</feature>
<dbReference type="PROSITE" id="PS50929">
    <property type="entry name" value="ABC_TM1F"/>
    <property type="match status" value="1"/>
</dbReference>
<accession>A0A2K4ZB58</accession>
<dbReference type="GO" id="GO:0140359">
    <property type="term" value="F:ABC-type transporter activity"/>
    <property type="evidence" value="ECO:0007669"/>
    <property type="project" value="InterPro"/>
</dbReference>
<dbReference type="SUPFAM" id="SSF90123">
    <property type="entry name" value="ABC transporter transmembrane region"/>
    <property type="match status" value="1"/>
</dbReference>
<evidence type="ECO:0000256" key="2">
    <source>
        <dbReference type="ARBA" id="ARBA00022692"/>
    </source>
</evidence>
<feature type="transmembrane region" description="Helical" evidence="7">
    <location>
        <begin position="80"/>
        <end position="100"/>
    </location>
</feature>
<organism evidence="10 11">
    <name type="scientific">Acetatifactor muris</name>
    <dbReference type="NCBI Taxonomy" id="879566"/>
    <lineage>
        <taxon>Bacteria</taxon>
        <taxon>Bacillati</taxon>
        <taxon>Bacillota</taxon>
        <taxon>Clostridia</taxon>
        <taxon>Lachnospirales</taxon>
        <taxon>Lachnospiraceae</taxon>
        <taxon>Acetatifactor</taxon>
    </lineage>
</organism>
<keyword evidence="5 7" id="KW-1133">Transmembrane helix</keyword>
<name>A0A2K4ZB58_9FIRM</name>
<keyword evidence="4 10" id="KW-0067">ATP-binding</keyword>
<dbReference type="Proteomes" id="UP000236311">
    <property type="component" value="Unassembled WGS sequence"/>
</dbReference>
<evidence type="ECO:0000256" key="3">
    <source>
        <dbReference type="ARBA" id="ARBA00022741"/>
    </source>
</evidence>
<dbReference type="OrthoDB" id="1699242at2"/>
<sequence>MTETIKTPMKKTKKQKIKPYRSALSNALWSFHSILKDSPLFFLLMVLEIPLNICLSYTEIYLPSLVVAEVTNRATLTHAAVQVGTVILLMLIAGSLHAFLEEISQAYLSKYRFKRQVDVDRKSLNCFYQSYEQKEIRDLSKRATRATQMWDMVQPVSDVPRRSLKLIENVLSYLLFGSVIAFVSPYLVPILTIAPTVNWFCARAYRNWEYAHRKHWTDIDNRLWYVQDETADFAAAKDIRIYGMAGWFRQVYNDLSKSRSGWDKKLIRRSFLSRIADLFVILLRDGAAYALLINMTINGEITVDKFLLYFSAISMFASFIGNIMNEWNGIRSTSLTVCDYHEYLDLPEQDGTGEADASEHMHTAPEIVFDHVSFRYDGAEEDTLRDISFTVNPGEKVALVGLNGAGKTTLVKLLCGLYIPAKGDIRINGISFRKFRRRDYYRLFSPVFQDVQTGFFSLAETVSGQIDKDMDFRRVEQCMRLAGLGDTLDSLSKGIHSRLDKQIYSDGIELSGGEVQKLMLARALYKDAPILVLDEPTAALDPLSENRIYLQYQDMTRSKTSLFISHRLASTQFCDRILYLKEGRIAEDGTHNELLALGGEYAHLYEMQSCWYQEEYTPPEGEAIR</sequence>
<dbReference type="Pfam" id="PF00005">
    <property type="entry name" value="ABC_tran"/>
    <property type="match status" value="1"/>
</dbReference>
<keyword evidence="11" id="KW-1185">Reference proteome</keyword>
<evidence type="ECO:0000256" key="6">
    <source>
        <dbReference type="ARBA" id="ARBA00023136"/>
    </source>
</evidence>
<dbReference type="PROSITE" id="PS50893">
    <property type="entry name" value="ABC_TRANSPORTER_2"/>
    <property type="match status" value="1"/>
</dbReference>
<protein>
    <submittedName>
        <fullName evidence="10">Lipid A export ATP-binding/permease protein MsbA</fullName>
        <ecNumber evidence="10">3.6.3.-</ecNumber>
    </submittedName>
</protein>
<reference evidence="10 11" key="1">
    <citation type="submission" date="2018-01" db="EMBL/GenBank/DDBJ databases">
        <authorList>
            <person name="Gaut B.S."/>
            <person name="Morton B.R."/>
            <person name="Clegg M.T."/>
            <person name="Duvall M.R."/>
        </authorList>
    </citation>
    <scope>NUCLEOTIDE SEQUENCE [LARGE SCALE GENOMIC DNA]</scope>
    <source>
        <strain evidence="10">GP69</strain>
    </source>
</reference>
<feature type="transmembrane region" description="Helical" evidence="7">
    <location>
        <begin position="40"/>
        <end position="60"/>
    </location>
</feature>
<dbReference type="SUPFAM" id="SSF52540">
    <property type="entry name" value="P-loop containing nucleoside triphosphate hydrolases"/>
    <property type="match status" value="1"/>
</dbReference>
<evidence type="ECO:0000256" key="5">
    <source>
        <dbReference type="ARBA" id="ARBA00022989"/>
    </source>
</evidence>
<dbReference type="EMBL" id="OFSM01000002">
    <property type="protein sequence ID" value="SOY27698.1"/>
    <property type="molecule type" value="Genomic_DNA"/>
</dbReference>
<keyword evidence="2 7" id="KW-0812">Transmembrane</keyword>
<feature type="domain" description="ABC transmembrane type-1" evidence="9">
    <location>
        <begin position="164"/>
        <end position="332"/>
    </location>
</feature>
<dbReference type="SMART" id="SM00382">
    <property type="entry name" value="AAA"/>
    <property type="match status" value="1"/>
</dbReference>
<proteinExistence type="predicted"/>